<dbReference type="EMBL" id="CP024988">
    <property type="protein sequence ID" value="AWT25386.1"/>
    <property type="molecule type" value="Genomic_DNA"/>
</dbReference>
<dbReference type="AlphaFoldDB" id="A0A2Z3YMN7"/>
<keyword evidence="1" id="KW-0472">Membrane</keyword>
<dbReference type="RefSeq" id="WP_066584389.1">
    <property type="nucleotide sequence ID" value="NZ_CABKVS010000001.1"/>
</dbReference>
<evidence type="ECO:0000313" key="2">
    <source>
        <dbReference type="EMBL" id="AWT25386.1"/>
    </source>
</evidence>
<dbReference type="STRING" id="1737425.GCA_900049755_00801"/>
<keyword evidence="3" id="KW-1185">Reference proteome</keyword>
<protein>
    <recommendedName>
        <fullName evidence="4">Alkaline shock response membrane anchor protein AmaP</fullName>
    </recommendedName>
</protein>
<name>A0A2Z3YMN7_9CORY</name>
<keyword evidence="1" id="KW-1133">Transmembrane helix</keyword>
<gene>
    <name evidence="2" type="ORF">Csp1_05720</name>
</gene>
<evidence type="ECO:0000313" key="3">
    <source>
        <dbReference type="Proteomes" id="UP000247696"/>
    </source>
</evidence>
<evidence type="ECO:0000256" key="1">
    <source>
        <dbReference type="SAM" id="Phobius"/>
    </source>
</evidence>
<sequence>MNRGRAAFDRLVIFIVALVFAFLAVWGIGTAAGAPFASRISDHADRDFWRELPLRDNYDDILRVAAVVLVTVGLLLLLVNVGRRRLGRITSPLSDPSGELRLHPADLGSAVAQTFENRPDVTSATFRALRDRATDVIEIRVRSAAETDITALRDACRLAAADIRAAFPDQDIRPRFLLQVEQVRHRN</sequence>
<dbReference type="OrthoDB" id="4427298at2"/>
<organism evidence="2 3">
    <name type="scientific">Corynebacterium provencense</name>
    <dbReference type="NCBI Taxonomy" id="1737425"/>
    <lineage>
        <taxon>Bacteria</taxon>
        <taxon>Bacillati</taxon>
        <taxon>Actinomycetota</taxon>
        <taxon>Actinomycetes</taxon>
        <taxon>Mycobacteriales</taxon>
        <taxon>Corynebacteriaceae</taxon>
        <taxon>Corynebacterium</taxon>
    </lineage>
</organism>
<keyword evidence="1" id="KW-0812">Transmembrane</keyword>
<proteinExistence type="predicted"/>
<dbReference type="Proteomes" id="UP000247696">
    <property type="component" value="Chromosome"/>
</dbReference>
<feature type="transmembrane region" description="Helical" evidence="1">
    <location>
        <begin position="61"/>
        <end position="81"/>
    </location>
</feature>
<accession>A0A2Z3YMN7</accession>
<dbReference type="KEGG" id="cpre:Csp1_05720"/>
<evidence type="ECO:0008006" key="4">
    <source>
        <dbReference type="Google" id="ProtNLM"/>
    </source>
</evidence>
<reference evidence="3" key="1">
    <citation type="submission" date="2017-11" db="EMBL/GenBank/DDBJ databases">
        <title>Otitis media/interna in a cat caused by the recently described species Corynebacterium provencense.</title>
        <authorList>
            <person name="Kittl S."/>
            <person name="Brodard I."/>
            <person name="Rychener L."/>
            <person name="Jores J."/>
            <person name="Roosje P."/>
            <person name="Gobeli Brawand S."/>
        </authorList>
    </citation>
    <scope>NUCLEOTIDE SEQUENCE [LARGE SCALE GENOMIC DNA]</scope>
    <source>
        <strain evidence="3">17KM38</strain>
    </source>
</reference>